<keyword evidence="3" id="KW-1185">Reference proteome</keyword>
<proteinExistence type="predicted"/>
<reference evidence="2" key="1">
    <citation type="submission" date="2023-10" db="EMBL/GenBank/DDBJ databases">
        <authorList>
            <person name="Chen Y."/>
            <person name="Shah S."/>
            <person name="Dougan E. K."/>
            <person name="Thang M."/>
            <person name="Chan C."/>
        </authorList>
    </citation>
    <scope>NUCLEOTIDE SEQUENCE [LARGE SCALE GENOMIC DNA]</scope>
</reference>
<organism evidence="2 3">
    <name type="scientific">Prorocentrum cordatum</name>
    <dbReference type="NCBI Taxonomy" id="2364126"/>
    <lineage>
        <taxon>Eukaryota</taxon>
        <taxon>Sar</taxon>
        <taxon>Alveolata</taxon>
        <taxon>Dinophyceae</taxon>
        <taxon>Prorocentrales</taxon>
        <taxon>Prorocentraceae</taxon>
        <taxon>Prorocentrum</taxon>
    </lineage>
</organism>
<feature type="region of interest" description="Disordered" evidence="1">
    <location>
        <begin position="1"/>
        <end position="34"/>
    </location>
</feature>
<evidence type="ECO:0000313" key="2">
    <source>
        <dbReference type="EMBL" id="CAK0794866.1"/>
    </source>
</evidence>
<evidence type="ECO:0000256" key="1">
    <source>
        <dbReference type="SAM" id="MobiDB-lite"/>
    </source>
</evidence>
<dbReference type="EMBL" id="CAUYUJ010001225">
    <property type="protein sequence ID" value="CAK0794866.1"/>
    <property type="molecule type" value="Genomic_DNA"/>
</dbReference>
<comment type="caution">
    <text evidence="2">The sequence shown here is derived from an EMBL/GenBank/DDBJ whole genome shotgun (WGS) entry which is preliminary data.</text>
</comment>
<evidence type="ECO:0008006" key="4">
    <source>
        <dbReference type="Google" id="ProtNLM"/>
    </source>
</evidence>
<gene>
    <name evidence="2" type="ORF">PCOR1329_LOCUS4721</name>
</gene>
<evidence type="ECO:0000313" key="3">
    <source>
        <dbReference type="Proteomes" id="UP001189429"/>
    </source>
</evidence>
<protein>
    <recommendedName>
        <fullName evidence="4">Cyclin N-terminal domain-containing protein</fullName>
    </recommendedName>
</protein>
<accession>A0ABN9PTK6</accession>
<feature type="non-terminal residue" evidence="2">
    <location>
        <position position="328"/>
    </location>
</feature>
<dbReference type="Proteomes" id="UP001189429">
    <property type="component" value="Unassembled WGS sequence"/>
</dbReference>
<name>A0ABN9PTK6_9DINO</name>
<sequence>MPDLTSPPIHHRSTEAPSGRAASRDAGLLGRRSSRSRRGLASDLVAAVSKSLAQRLSDHAPVLDGRRARDMAAFVHTGATGGDSLLGLSECFRGALEAMELSDTSKGMVLAGAYHCLQADDVQLTPQTWRPLVVTSLLVAVSELCGRAEREQAIRKLRRSTAQWWSQDKADLAVEVFKMRDAYVRDPLSHQNVVALYLKLQARSSETASLGEDSSSWSTAVELKRASKRNAHVRASTRRSSRNGTRHAYNIERSNAILALSESRCRITVNNVDTSDLSVISICRIDNGQALATQKHSSRVAFYISRPAEASDGTGIAELMRSSRKLAL</sequence>